<dbReference type="PROSITE" id="PS50972">
    <property type="entry name" value="PTERIN_BINDING"/>
    <property type="match status" value="1"/>
</dbReference>
<dbReference type="InterPro" id="IPR045031">
    <property type="entry name" value="DHP_synth-like"/>
</dbReference>
<organism evidence="10 11">
    <name type="scientific">Carboxylicivirga sediminis</name>
    <dbReference type="NCBI Taxonomy" id="2006564"/>
    <lineage>
        <taxon>Bacteria</taxon>
        <taxon>Pseudomonadati</taxon>
        <taxon>Bacteroidota</taxon>
        <taxon>Bacteroidia</taxon>
        <taxon>Marinilabiliales</taxon>
        <taxon>Marinilabiliaceae</taxon>
        <taxon>Carboxylicivirga</taxon>
    </lineage>
</organism>
<keyword evidence="8" id="KW-0289">Folate biosynthesis</keyword>
<comment type="cofactor">
    <cofactor evidence="2">
        <name>Mg(2+)</name>
        <dbReference type="ChEBI" id="CHEBI:18420"/>
    </cofactor>
</comment>
<evidence type="ECO:0000256" key="4">
    <source>
        <dbReference type="ARBA" id="ARBA00012458"/>
    </source>
</evidence>
<keyword evidence="11" id="KW-1185">Reference proteome</keyword>
<dbReference type="GO" id="GO:0004156">
    <property type="term" value="F:dihydropteroate synthase activity"/>
    <property type="evidence" value="ECO:0007669"/>
    <property type="project" value="UniProtKB-EC"/>
</dbReference>
<keyword evidence="5 10" id="KW-0808">Transferase</keyword>
<dbReference type="NCBIfam" id="TIGR01496">
    <property type="entry name" value="DHPS"/>
    <property type="match status" value="1"/>
</dbReference>
<dbReference type="PANTHER" id="PTHR20941">
    <property type="entry name" value="FOLATE SYNTHESIS PROTEINS"/>
    <property type="match status" value="1"/>
</dbReference>
<dbReference type="EC" id="2.5.1.15" evidence="4"/>
<sequence length="259" mass="29147">MGILNITPDSFFDGGKYQLEKEIIERCEQIINEGGDIIDIGAYSSRPGAMHVSEREEISRLTQSLSWVRKRFPDAVISVDTFRASVSRMVVNDFEVDIINDISGGMMDEKMFVEIGELGVPYILMHMQGTPQNMQMNPTYNNLIGDISLFFAKQVKQARFCGIKDIILDLGFGFGKTLEHNYELLRELKQFELFGLPMLVGVSRKSMIYKLLNILPEHALNGTTALNTVALLNGANILRVHDVKEAVECINLVRQLTKA</sequence>
<evidence type="ECO:0000256" key="2">
    <source>
        <dbReference type="ARBA" id="ARBA00001946"/>
    </source>
</evidence>
<dbReference type="InterPro" id="IPR000489">
    <property type="entry name" value="Pterin-binding_dom"/>
</dbReference>
<keyword evidence="6" id="KW-0479">Metal-binding</keyword>
<dbReference type="InterPro" id="IPR011005">
    <property type="entry name" value="Dihydropteroate_synth-like_sf"/>
</dbReference>
<evidence type="ECO:0000256" key="7">
    <source>
        <dbReference type="ARBA" id="ARBA00022842"/>
    </source>
</evidence>
<proteinExistence type="predicted"/>
<protein>
    <recommendedName>
        <fullName evidence="4">dihydropteroate synthase</fullName>
        <ecNumber evidence="4">2.5.1.15</ecNumber>
    </recommendedName>
</protein>
<evidence type="ECO:0000256" key="1">
    <source>
        <dbReference type="ARBA" id="ARBA00000012"/>
    </source>
</evidence>
<name>A0A941IW56_9BACT</name>
<dbReference type="GO" id="GO:0046656">
    <property type="term" value="P:folic acid biosynthetic process"/>
    <property type="evidence" value="ECO:0007669"/>
    <property type="project" value="UniProtKB-KW"/>
</dbReference>
<dbReference type="PANTHER" id="PTHR20941:SF1">
    <property type="entry name" value="FOLIC ACID SYNTHESIS PROTEIN FOL1"/>
    <property type="match status" value="1"/>
</dbReference>
<dbReference type="Proteomes" id="UP000679220">
    <property type="component" value="Unassembled WGS sequence"/>
</dbReference>
<dbReference type="SUPFAM" id="SSF51717">
    <property type="entry name" value="Dihydropteroate synthetase-like"/>
    <property type="match status" value="1"/>
</dbReference>
<comment type="pathway">
    <text evidence="3">Cofactor biosynthesis; tetrahydrofolate biosynthesis; 7,8-dihydrofolate from 2-amino-4-hydroxy-6-hydroxymethyl-7,8-dihydropteridine diphosphate and 4-aminobenzoate: step 1/2.</text>
</comment>
<dbReference type="CDD" id="cd00739">
    <property type="entry name" value="DHPS"/>
    <property type="match status" value="1"/>
</dbReference>
<dbReference type="AlphaFoldDB" id="A0A941IW56"/>
<comment type="caution">
    <text evidence="10">The sequence shown here is derived from an EMBL/GenBank/DDBJ whole genome shotgun (WGS) entry which is preliminary data.</text>
</comment>
<evidence type="ECO:0000259" key="9">
    <source>
        <dbReference type="PROSITE" id="PS50972"/>
    </source>
</evidence>
<gene>
    <name evidence="10" type="primary">folP</name>
    <name evidence="10" type="ORF">KDU71_05100</name>
</gene>
<dbReference type="GO" id="GO:0005829">
    <property type="term" value="C:cytosol"/>
    <property type="evidence" value="ECO:0007669"/>
    <property type="project" value="TreeGrafter"/>
</dbReference>
<feature type="domain" description="Pterin-binding" evidence="9">
    <location>
        <begin position="1"/>
        <end position="251"/>
    </location>
</feature>
<dbReference type="InterPro" id="IPR006390">
    <property type="entry name" value="DHP_synth_dom"/>
</dbReference>
<keyword evidence="7" id="KW-0460">Magnesium</keyword>
<dbReference type="Pfam" id="PF00809">
    <property type="entry name" value="Pterin_bind"/>
    <property type="match status" value="1"/>
</dbReference>
<dbReference type="EMBL" id="JAGTAR010000005">
    <property type="protein sequence ID" value="MBR8534930.1"/>
    <property type="molecule type" value="Genomic_DNA"/>
</dbReference>
<evidence type="ECO:0000256" key="8">
    <source>
        <dbReference type="ARBA" id="ARBA00022909"/>
    </source>
</evidence>
<comment type="catalytic activity">
    <reaction evidence="1">
        <text>(7,8-dihydropterin-6-yl)methyl diphosphate + 4-aminobenzoate = 7,8-dihydropteroate + diphosphate</text>
        <dbReference type="Rhea" id="RHEA:19949"/>
        <dbReference type="ChEBI" id="CHEBI:17836"/>
        <dbReference type="ChEBI" id="CHEBI:17839"/>
        <dbReference type="ChEBI" id="CHEBI:33019"/>
        <dbReference type="ChEBI" id="CHEBI:72950"/>
        <dbReference type="EC" id="2.5.1.15"/>
    </reaction>
</comment>
<evidence type="ECO:0000313" key="10">
    <source>
        <dbReference type="EMBL" id="MBR8534930.1"/>
    </source>
</evidence>
<accession>A0A941IW56</accession>
<dbReference type="GO" id="GO:0046872">
    <property type="term" value="F:metal ion binding"/>
    <property type="evidence" value="ECO:0007669"/>
    <property type="project" value="UniProtKB-KW"/>
</dbReference>
<dbReference type="GO" id="GO:0046654">
    <property type="term" value="P:tetrahydrofolate biosynthetic process"/>
    <property type="evidence" value="ECO:0007669"/>
    <property type="project" value="TreeGrafter"/>
</dbReference>
<reference evidence="10" key="2">
    <citation type="submission" date="2021-04" db="EMBL/GenBank/DDBJ databases">
        <authorList>
            <person name="Zhang T."/>
            <person name="Zhang Y."/>
            <person name="Lu D."/>
            <person name="Zuo D."/>
            <person name="Du Z."/>
        </authorList>
    </citation>
    <scope>NUCLEOTIDE SEQUENCE</scope>
    <source>
        <strain evidence="10">JR1</strain>
    </source>
</reference>
<evidence type="ECO:0000256" key="6">
    <source>
        <dbReference type="ARBA" id="ARBA00022723"/>
    </source>
</evidence>
<evidence type="ECO:0000313" key="11">
    <source>
        <dbReference type="Proteomes" id="UP000679220"/>
    </source>
</evidence>
<reference evidence="10" key="1">
    <citation type="journal article" date="2018" name="Int. J. Syst. Evol. Microbiol.">
        <title>Carboxylicivirga sediminis sp. nov., isolated from coastal sediment.</title>
        <authorList>
            <person name="Wang F.Q."/>
            <person name="Ren L.H."/>
            <person name="Zou R.J."/>
            <person name="Sun Y.Z."/>
            <person name="Liu X.J."/>
            <person name="Jiang F."/>
            <person name="Liu L.J."/>
        </authorList>
    </citation>
    <scope>NUCLEOTIDE SEQUENCE</scope>
    <source>
        <strain evidence="10">JR1</strain>
    </source>
</reference>
<evidence type="ECO:0000256" key="3">
    <source>
        <dbReference type="ARBA" id="ARBA00004763"/>
    </source>
</evidence>
<dbReference type="Gene3D" id="3.20.20.20">
    <property type="entry name" value="Dihydropteroate synthase-like"/>
    <property type="match status" value="1"/>
</dbReference>
<evidence type="ECO:0000256" key="5">
    <source>
        <dbReference type="ARBA" id="ARBA00022679"/>
    </source>
</evidence>